<reference evidence="7" key="1">
    <citation type="journal article" date="2014" name="Proc. Natl. Acad. Sci. U.S.A.">
        <title>Extensive sampling of basidiomycete genomes demonstrates inadequacy of the white-rot/brown-rot paradigm for wood decay fungi.</title>
        <authorList>
            <person name="Riley R."/>
            <person name="Salamov A.A."/>
            <person name="Brown D.W."/>
            <person name="Nagy L.G."/>
            <person name="Floudas D."/>
            <person name="Held B.W."/>
            <person name="Levasseur A."/>
            <person name="Lombard V."/>
            <person name="Morin E."/>
            <person name="Otillar R."/>
            <person name="Lindquist E.A."/>
            <person name="Sun H."/>
            <person name="LaButti K.M."/>
            <person name="Schmutz J."/>
            <person name="Jabbour D."/>
            <person name="Luo H."/>
            <person name="Baker S.E."/>
            <person name="Pisabarro A.G."/>
            <person name="Walton J.D."/>
            <person name="Blanchette R.A."/>
            <person name="Henrissat B."/>
            <person name="Martin F."/>
            <person name="Cullen D."/>
            <person name="Hibbett D.S."/>
            <person name="Grigoriev I.V."/>
        </authorList>
    </citation>
    <scope>NUCLEOTIDE SEQUENCE [LARGE SCALE GENOMIC DNA]</scope>
    <source>
        <strain evidence="7">CBS 339.88</strain>
    </source>
</reference>
<dbReference type="EMBL" id="KL142401">
    <property type="protein sequence ID" value="KDR69581.1"/>
    <property type="molecule type" value="Genomic_DNA"/>
</dbReference>
<dbReference type="AlphaFoldDB" id="A0A067SFA5"/>
<organism evidence="6 7">
    <name type="scientific">Galerina marginata (strain CBS 339.88)</name>
    <dbReference type="NCBI Taxonomy" id="685588"/>
    <lineage>
        <taxon>Eukaryota</taxon>
        <taxon>Fungi</taxon>
        <taxon>Dikarya</taxon>
        <taxon>Basidiomycota</taxon>
        <taxon>Agaricomycotina</taxon>
        <taxon>Agaricomycetes</taxon>
        <taxon>Agaricomycetidae</taxon>
        <taxon>Agaricales</taxon>
        <taxon>Agaricineae</taxon>
        <taxon>Strophariaceae</taxon>
        <taxon>Galerina</taxon>
    </lineage>
</organism>
<dbReference type="STRING" id="685588.A0A067SFA5"/>
<evidence type="ECO:0000313" key="7">
    <source>
        <dbReference type="Proteomes" id="UP000027222"/>
    </source>
</evidence>
<dbReference type="PANTHER" id="PTHR43004:SF19">
    <property type="entry name" value="BINDING MONOOXYGENASE, PUTATIVE (JCVI)-RELATED"/>
    <property type="match status" value="1"/>
</dbReference>
<dbReference type="SUPFAM" id="SSF51905">
    <property type="entry name" value="FAD/NAD(P)-binding domain"/>
    <property type="match status" value="1"/>
</dbReference>
<keyword evidence="4" id="KW-0560">Oxidoreductase</keyword>
<dbReference type="PRINTS" id="PR00420">
    <property type="entry name" value="RNGMNOXGNASE"/>
</dbReference>
<evidence type="ECO:0000259" key="5">
    <source>
        <dbReference type="Pfam" id="PF01494"/>
    </source>
</evidence>
<sequence>MLPESTEVLIVGAGPAGLTSAISLLKRGIKNITIVDAQERGQNTSRAIVIHARTVEELHDIGCSGPFIERGNHAKYMRVSKGQRRLVKANFGTLKNITEFPYALLISQSETEEILLDMLQTFGVQVVRPLRVSDMQALPDGIKVVFESGEVVKAQYVVGADGSRSTVRQLAKIPFKDLNGQDPHAELKGKDLTSDSTKFGLPLIIADVHLSEDARQSVPADSISTFLGPLGFLLLVPLPPAKGDADAKPIYRMSCPPEKGAATVTLEYLQKVADAALGLPKDRTPKVEEVLWSSRFRVRSAVADSFYKRFGGGIVLLAGDAAHVHSPAGGQGMNLGIRDAIQLGRVLSSIIELERAKASPETIKAFSEKTLTEFSDERRKLATKVIKMTKLMTWATGLKAATARSTRNAVWRLLGSTPIAPNRLALQLSGLQPA</sequence>
<dbReference type="GO" id="GO:0071949">
    <property type="term" value="F:FAD binding"/>
    <property type="evidence" value="ECO:0007669"/>
    <property type="project" value="InterPro"/>
</dbReference>
<evidence type="ECO:0000256" key="2">
    <source>
        <dbReference type="ARBA" id="ARBA00022630"/>
    </source>
</evidence>
<evidence type="ECO:0000256" key="4">
    <source>
        <dbReference type="ARBA" id="ARBA00023002"/>
    </source>
</evidence>
<keyword evidence="7" id="KW-1185">Reference proteome</keyword>
<dbReference type="Pfam" id="PF01494">
    <property type="entry name" value="FAD_binding_3"/>
    <property type="match status" value="1"/>
</dbReference>
<dbReference type="Proteomes" id="UP000027222">
    <property type="component" value="Unassembled WGS sequence"/>
</dbReference>
<accession>A0A067SFA5</accession>
<name>A0A067SFA5_GALM3</name>
<feature type="domain" description="FAD-binding" evidence="5">
    <location>
        <begin position="6"/>
        <end position="369"/>
    </location>
</feature>
<dbReference type="OrthoDB" id="2690153at2759"/>
<evidence type="ECO:0000313" key="6">
    <source>
        <dbReference type="EMBL" id="KDR69581.1"/>
    </source>
</evidence>
<keyword evidence="2" id="KW-0285">Flavoprotein</keyword>
<protein>
    <recommendedName>
        <fullName evidence="5">FAD-binding domain-containing protein</fullName>
    </recommendedName>
</protein>
<dbReference type="InterPro" id="IPR036188">
    <property type="entry name" value="FAD/NAD-bd_sf"/>
</dbReference>
<proteinExistence type="predicted"/>
<dbReference type="PANTHER" id="PTHR43004">
    <property type="entry name" value="TRK SYSTEM POTASSIUM UPTAKE PROTEIN"/>
    <property type="match status" value="1"/>
</dbReference>
<dbReference type="HOGENOM" id="CLU_009665_20_0_1"/>
<gene>
    <name evidence="6" type="ORF">GALMADRAFT_104035</name>
</gene>
<keyword evidence="3" id="KW-0274">FAD</keyword>
<evidence type="ECO:0000256" key="3">
    <source>
        <dbReference type="ARBA" id="ARBA00022827"/>
    </source>
</evidence>
<dbReference type="Gene3D" id="3.50.50.60">
    <property type="entry name" value="FAD/NAD(P)-binding domain"/>
    <property type="match status" value="1"/>
</dbReference>
<dbReference type="InterPro" id="IPR050641">
    <property type="entry name" value="RIFMO-like"/>
</dbReference>
<comment type="cofactor">
    <cofactor evidence="1">
        <name>FAD</name>
        <dbReference type="ChEBI" id="CHEBI:57692"/>
    </cofactor>
</comment>
<dbReference type="GO" id="GO:0016709">
    <property type="term" value="F:oxidoreductase activity, acting on paired donors, with incorporation or reduction of molecular oxygen, NAD(P)H as one donor, and incorporation of one atom of oxygen"/>
    <property type="evidence" value="ECO:0007669"/>
    <property type="project" value="UniProtKB-ARBA"/>
</dbReference>
<dbReference type="Gene3D" id="3.30.70.2450">
    <property type="match status" value="1"/>
</dbReference>
<dbReference type="InterPro" id="IPR002938">
    <property type="entry name" value="FAD-bd"/>
</dbReference>
<evidence type="ECO:0000256" key="1">
    <source>
        <dbReference type="ARBA" id="ARBA00001974"/>
    </source>
</evidence>